<dbReference type="Gene3D" id="1.20.1250.20">
    <property type="entry name" value="MFS general substrate transporter like domains"/>
    <property type="match status" value="1"/>
</dbReference>
<protein>
    <submittedName>
        <fullName evidence="2">Uncharacterized protein</fullName>
    </submittedName>
</protein>
<dbReference type="InterPro" id="IPR036259">
    <property type="entry name" value="MFS_trans_sf"/>
</dbReference>
<reference evidence="2" key="2">
    <citation type="submission" date="2021-12" db="EMBL/GenBank/DDBJ databases">
        <title>Resequencing data analysis of finger millet.</title>
        <authorList>
            <person name="Hatakeyama M."/>
            <person name="Aluri S."/>
            <person name="Balachadran M.T."/>
            <person name="Sivarajan S.R."/>
            <person name="Poveda L."/>
            <person name="Shimizu-Inatsugi R."/>
            <person name="Schlapbach R."/>
            <person name="Sreeman S.M."/>
            <person name="Shimizu K.K."/>
        </authorList>
    </citation>
    <scope>NUCLEOTIDE SEQUENCE</scope>
</reference>
<evidence type="ECO:0000313" key="3">
    <source>
        <dbReference type="Proteomes" id="UP001054889"/>
    </source>
</evidence>
<dbReference type="SUPFAM" id="SSF103473">
    <property type="entry name" value="MFS general substrate transporter"/>
    <property type="match status" value="1"/>
</dbReference>
<comment type="caution">
    <text evidence="2">The sequence shown here is derived from an EMBL/GenBank/DDBJ whole genome shotgun (WGS) entry which is preliminary data.</text>
</comment>
<feature type="transmembrane region" description="Helical" evidence="1">
    <location>
        <begin position="28"/>
        <end position="50"/>
    </location>
</feature>
<proteinExistence type="predicted"/>
<keyword evidence="1" id="KW-0812">Transmembrane</keyword>
<dbReference type="Proteomes" id="UP001054889">
    <property type="component" value="Unassembled WGS sequence"/>
</dbReference>
<dbReference type="EMBL" id="BQKI01000078">
    <property type="protein sequence ID" value="GJN25613.1"/>
    <property type="molecule type" value="Genomic_DNA"/>
</dbReference>
<accession>A0AAV5ET35</accession>
<dbReference type="AlphaFoldDB" id="A0AAV5ET35"/>
<keyword evidence="3" id="KW-1185">Reference proteome</keyword>
<sequence>MSWRTRQRDRCRRRSTSALLVCCRRNTFAFVCAMLASMTTILMGYNLALTSGVELFMREDFGLTDEQVEVLSGSVNVFMLSSSLPAGWMADLAMSLGGAGLRQRVPAWSPSLSAAASKH</sequence>
<organism evidence="2 3">
    <name type="scientific">Eleusine coracana subsp. coracana</name>
    <dbReference type="NCBI Taxonomy" id="191504"/>
    <lineage>
        <taxon>Eukaryota</taxon>
        <taxon>Viridiplantae</taxon>
        <taxon>Streptophyta</taxon>
        <taxon>Embryophyta</taxon>
        <taxon>Tracheophyta</taxon>
        <taxon>Spermatophyta</taxon>
        <taxon>Magnoliopsida</taxon>
        <taxon>Liliopsida</taxon>
        <taxon>Poales</taxon>
        <taxon>Poaceae</taxon>
        <taxon>PACMAD clade</taxon>
        <taxon>Chloridoideae</taxon>
        <taxon>Cynodonteae</taxon>
        <taxon>Eleusininae</taxon>
        <taxon>Eleusine</taxon>
    </lineage>
</organism>
<keyword evidence="1" id="KW-0472">Membrane</keyword>
<gene>
    <name evidence="2" type="primary">gb13461</name>
    <name evidence="2" type="ORF">PR202_gb13461</name>
</gene>
<name>A0AAV5ET35_ELECO</name>
<reference evidence="2" key="1">
    <citation type="journal article" date="2018" name="DNA Res.">
        <title>Multiple hybrid de novo genome assembly of finger millet, an orphan allotetraploid crop.</title>
        <authorList>
            <person name="Hatakeyama M."/>
            <person name="Aluri S."/>
            <person name="Balachadran M.T."/>
            <person name="Sivarajan S.R."/>
            <person name="Patrignani A."/>
            <person name="Gruter S."/>
            <person name="Poveda L."/>
            <person name="Shimizu-Inatsugi R."/>
            <person name="Baeten J."/>
            <person name="Francoijs K.J."/>
            <person name="Nataraja K.N."/>
            <person name="Reddy Y.A.N."/>
            <person name="Phadnis S."/>
            <person name="Ravikumar R.L."/>
            <person name="Schlapbach R."/>
            <person name="Sreeman S.M."/>
            <person name="Shimizu K.K."/>
        </authorList>
    </citation>
    <scope>NUCLEOTIDE SEQUENCE</scope>
</reference>
<evidence type="ECO:0000256" key="1">
    <source>
        <dbReference type="SAM" id="Phobius"/>
    </source>
</evidence>
<keyword evidence="1" id="KW-1133">Transmembrane helix</keyword>
<evidence type="ECO:0000313" key="2">
    <source>
        <dbReference type="EMBL" id="GJN25613.1"/>
    </source>
</evidence>